<proteinExistence type="predicted"/>
<evidence type="ECO:0000313" key="3">
    <source>
        <dbReference type="Proteomes" id="UP000800094"/>
    </source>
</evidence>
<reference evidence="2" key="1">
    <citation type="journal article" date="2020" name="Stud. Mycol.">
        <title>101 Dothideomycetes genomes: a test case for predicting lifestyles and emergence of pathogens.</title>
        <authorList>
            <person name="Haridas S."/>
            <person name="Albert R."/>
            <person name="Binder M."/>
            <person name="Bloem J."/>
            <person name="Labutti K."/>
            <person name="Salamov A."/>
            <person name="Andreopoulos B."/>
            <person name="Baker S."/>
            <person name="Barry K."/>
            <person name="Bills G."/>
            <person name="Bluhm B."/>
            <person name="Cannon C."/>
            <person name="Castanera R."/>
            <person name="Culley D."/>
            <person name="Daum C."/>
            <person name="Ezra D."/>
            <person name="Gonzalez J."/>
            <person name="Henrissat B."/>
            <person name="Kuo A."/>
            <person name="Liang C."/>
            <person name="Lipzen A."/>
            <person name="Lutzoni F."/>
            <person name="Magnuson J."/>
            <person name="Mondo S."/>
            <person name="Nolan M."/>
            <person name="Ohm R."/>
            <person name="Pangilinan J."/>
            <person name="Park H.-J."/>
            <person name="Ramirez L."/>
            <person name="Alfaro M."/>
            <person name="Sun H."/>
            <person name="Tritt A."/>
            <person name="Yoshinaga Y."/>
            <person name="Zwiers L.-H."/>
            <person name="Turgeon B."/>
            <person name="Goodwin S."/>
            <person name="Spatafora J."/>
            <person name="Crous P."/>
            <person name="Grigoriev I."/>
        </authorList>
    </citation>
    <scope>NUCLEOTIDE SEQUENCE</scope>
    <source>
        <strain evidence="2">CBS 122368</strain>
    </source>
</reference>
<dbReference type="AlphaFoldDB" id="A0A6A6IQZ4"/>
<feature type="transmembrane region" description="Helical" evidence="1">
    <location>
        <begin position="362"/>
        <end position="388"/>
    </location>
</feature>
<evidence type="ECO:0000313" key="2">
    <source>
        <dbReference type="EMBL" id="KAF2252796.1"/>
    </source>
</evidence>
<dbReference type="OrthoDB" id="5428890at2759"/>
<protein>
    <submittedName>
        <fullName evidence="2">Uncharacterized protein</fullName>
    </submittedName>
</protein>
<accession>A0A6A6IQZ4</accession>
<keyword evidence="1" id="KW-0812">Transmembrane</keyword>
<keyword evidence="1" id="KW-1133">Transmembrane helix</keyword>
<dbReference type="GeneID" id="54576694"/>
<name>A0A6A6IQZ4_9PLEO</name>
<dbReference type="Proteomes" id="UP000800094">
    <property type="component" value="Unassembled WGS sequence"/>
</dbReference>
<feature type="non-terminal residue" evidence="2">
    <location>
        <position position="1"/>
    </location>
</feature>
<evidence type="ECO:0000256" key="1">
    <source>
        <dbReference type="SAM" id="Phobius"/>
    </source>
</evidence>
<gene>
    <name evidence="2" type="ORF">BU26DRAFT_420487</name>
</gene>
<keyword evidence="3" id="KW-1185">Reference proteome</keyword>
<organism evidence="2 3">
    <name type="scientific">Trematosphaeria pertusa</name>
    <dbReference type="NCBI Taxonomy" id="390896"/>
    <lineage>
        <taxon>Eukaryota</taxon>
        <taxon>Fungi</taxon>
        <taxon>Dikarya</taxon>
        <taxon>Ascomycota</taxon>
        <taxon>Pezizomycotina</taxon>
        <taxon>Dothideomycetes</taxon>
        <taxon>Pleosporomycetidae</taxon>
        <taxon>Pleosporales</taxon>
        <taxon>Massarineae</taxon>
        <taxon>Trematosphaeriaceae</taxon>
        <taxon>Trematosphaeria</taxon>
    </lineage>
</organism>
<dbReference type="EMBL" id="ML987191">
    <property type="protein sequence ID" value="KAF2252796.1"/>
    <property type="molecule type" value="Genomic_DNA"/>
</dbReference>
<dbReference type="RefSeq" id="XP_033687800.1">
    <property type="nucleotide sequence ID" value="XM_033823364.1"/>
</dbReference>
<keyword evidence="1" id="KW-0472">Membrane</keyword>
<sequence length="399" mass="46222">SLTWYKYWLPYQVQSFQHDLSNSFASTPFESTDSLFSKDSNIMKAFCEIARLAKCDDASTLELISRAVRELDIFSKGTESDHNLQQFLVFTFLGWQTMLWAPSFTPSFDELIVQDPLIGVKATKIINKSQNQRDAKLPLFRFLYGFGQLLPAPPKKDVYDVERGTPAKHSEMVTPRDLNWFLLSRIGSVTITWIDTMAEHLTFDSGNRVLYLFRYPSFAARCMGELSEDGERSTDSVLHACAAPVKNTTDWPCADDVTQLLQEILLSYRLLFGQLKISRKEFRSLSPFNGLPKSLKDPFLKELCSRKSPDISQWIEEKDQYYLSDDFPMLSEQVLALHRFLAKHNPRGWRQVWRNRQYTEEWYAFWAILFIGIIGVVLSLISTVLQAFQLYLSYKARRT</sequence>